<dbReference type="AlphaFoldDB" id="A0AB39SQG9"/>
<dbReference type="PANTHER" id="PTHR21621:SF0">
    <property type="entry name" value="BETA-CITRYLGLUTAMATE SYNTHASE B-RELATED"/>
    <property type="match status" value="1"/>
</dbReference>
<dbReference type="InterPro" id="IPR039523">
    <property type="entry name" value="RimK-rel_E_lig_ATP-grasp"/>
</dbReference>
<dbReference type="RefSeq" id="WP_369142160.1">
    <property type="nucleotide sequence ID" value="NZ_CP163444.1"/>
</dbReference>
<evidence type="ECO:0000259" key="1">
    <source>
        <dbReference type="Pfam" id="PF14397"/>
    </source>
</evidence>
<dbReference type="GO" id="GO:0018169">
    <property type="term" value="F:ribosomal S6-glutamic acid ligase activity"/>
    <property type="evidence" value="ECO:0007669"/>
    <property type="project" value="TreeGrafter"/>
</dbReference>
<name>A0AB39SQG9_9ACTN</name>
<gene>
    <name evidence="2" type="ORF">AB5J54_02310</name>
</gene>
<dbReference type="Gene3D" id="3.30.470.20">
    <property type="entry name" value="ATP-grasp fold, B domain"/>
    <property type="match status" value="1"/>
</dbReference>
<sequence length="287" mass="31369">MIRLRGWDPVMGMNLRNARIARHNSSAAIRLVNDKYATKEALAEVGAPTSPTLALLRSRREIASLDWDGLPDCWALKPNQSLGGNGILLAFGRRRRNWTSSSGRRISRDVVADQLRRILDGDFSPRPTDWALFEPLIHAHPDLARLSHQGLPDIRVICDRDRPRLAMLRLPTRFSGGRANLHQKAIGAAVDLSTGRITHALVGKEPTETHPDTGARLIGATVPHWAEVLDAASRCASATGLHYLGADIVVDADRGPLILEVNARPGLQIQNVTGHGLMTATAHPWSP</sequence>
<evidence type="ECO:0000313" key="2">
    <source>
        <dbReference type="EMBL" id="XDQ69419.1"/>
    </source>
</evidence>
<proteinExistence type="predicted"/>
<dbReference type="SUPFAM" id="SSF56059">
    <property type="entry name" value="Glutathione synthetase ATP-binding domain-like"/>
    <property type="match status" value="1"/>
</dbReference>
<accession>A0AB39SQG9</accession>
<dbReference type="GO" id="GO:0005737">
    <property type="term" value="C:cytoplasm"/>
    <property type="evidence" value="ECO:0007669"/>
    <property type="project" value="TreeGrafter"/>
</dbReference>
<dbReference type="GO" id="GO:0009432">
    <property type="term" value="P:SOS response"/>
    <property type="evidence" value="ECO:0007669"/>
    <property type="project" value="TreeGrafter"/>
</dbReference>
<dbReference type="EMBL" id="CP163444">
    <property type="protein sequence ID" value="XDQ69419.1"/>
    <property type="molecule type" value="Genomic_DNA"/>
</dbReference>
<dbReference type="Pfam" id="PF14397">
    <property type="entry name" value="ATPgrasp_ST"/>
    <property type="match status" value="1"/>
</dbReference>
<reference evidence="2" key="1">
    <citation type="submission" date="2024-07" db="EMBL/GenBank/DDBJ databases">
        <authorList>
            <person name="Yu S.T."/>
        </authorList>
    </citation>
    <scope>NUCLEOTIDE SEQUENCE</scope>
    <source>
        <strain evidence="2">R44</strain>
    </source>
</reference>
<feature type="domain" description="Alpha-L-glutamate ligase-related protein ATP-grasp" evidence="1">
    <location>
        <begin position="20"/>
        <end position="280"/>
    </location>
</feature>
<organism evidence="2">
    <name type="scientific">Streptomyces sp. R44</name>
    <dbReference type="NCBI Taxonomy" id="3238633"/>
    <lineage>
        <taxon>Bacteria</taxon>
        <taxon>Bacillati</taxon>
        <taxon>Actinomycetota</taxon>
        <taxon>Actinomycetes</taxon>
        <taxon>Kitasatosporales</taxon>
        <taxon>Streptomycetaceae</taxon>
        <taxon>Streptomyces</taxon>
    </lineage>
</organism>
<dbReference type="PANTHER" id="PTHR21621">
    <property type="entry name" value="RIBOSOMAL PROTEIN S6 MODIFICATION PROTEIN"/>
    <property type="match status" value="1"/>
</dbReference>
<protein>
    <submittedName>
        <fullName evidence="2">Sugar-transfer associated ATP-grasp domain-containing protein</fullName>
    </submittedName>
</protein>